<dbReference type="PANTHER" id="PTHR45913">
    <property type="entry name" value="EPM2A-INTERACTING PROTEIN 1"/>
    <property type="match status" value="1"/>
</dbReference>
<keyword evidence="2" id="KW-1185">Reference proteome</keyword>
<name>A0ABQ9H0A9_9NEOP</name>
<dbReference type="EMBL" id="JARBHB010000008">
    <property type="protein sequence ID" value="KAJ8877700.1"/>
    <property type="molecule type" value="Genomic_DNA"/>
</dbReference>
<dbReference type="PANTHER" id="PTHR45913:SF19">
    <property type="entry name" value="LOW QUALITY PROTEIN: ZINC FINGER BED DOMAIN-CONTAINING PROTEIN 5-LIKE"/>
    <property type="match status" value="1"/>
</dbReference>
<reference evidence="1 2" key="1">
    <citation type="submission" date="2023-02" db="EMBL/GenBank/DDBJ databases">
        <title>LHISI_Scaffold_Assembly.</title>
        <authorList>
            <person name="Stuart O.P."/>
            <person name="Cleave R."/>
            <person name="Magrath M.J.L."/>
            <person name="Mikheyev A.S."/>
        </authorList>
    </citation>
    <scope>NUCLEOTIDE SEQUENCE [LARGE SCALE GENOMIC DNA]</scope>
    <source>
        <strain evidence="1">Daus_M_001</strain>
        <tissue evidence="1">Leg muscle</tissue>
    </source>
</reference>
<evidence type="ECO:0000313" key="1">
    <source>
        <dbReference type="EMBL" id="KAJ8877700.1"/>
    </source>
</evidence>
<gene>
    <name evidence="1" type="ORF">PR048_022155</name>
</gene>
<evidence type="ECO:0000313" key="2">
    <source>
        <dbReference type="Proteomes" id="UP001159363"/>
    </source>
</evidence>
<protein>
    <recommendedName>
        <fullName evidence="3">BED-type domain-containing protein</fullName>
    </recommendedName>
</protein>
<comment type="caution">
    <text evidence="1">The sequence shown here is derived from an EMBL/GenBank/DDBJ whole genome shotgun (WGS) entry which is preliminary data.</text>
</comment>
<dbReference type="Proteomes" id="UP001159363">
    <property type="component" value="Chromosome 7"/>
</dbReference>
<sequence length="128" mass="14265">MGFTETNDGRSLCVICGNVFTNSSMFPAKLWRHFEGNHPDILPKSYLVARSGEAHTIAETLIKPCTIYIVECMFDEKTVQLSLQHSFVHDMVGDVKETLVSCIKCTKFALQTDESTDVTGLALLMVFV</sequence>
<evidence type="ECO:0008006" key="3">
    <source>
        <dbReference type="Google" id="ProtNLM"/>
    </source>
</evidence>
<proteinExistence type="predicted"/>
<accession>A0ABQ9H0A9</accession>
<organism evidence="1 2">
    <name type="scientific">Dryococelus australis</name>
    <dbReference type="NCBI Taxonomy" id="614101"/>
    <lineage>
        <taxon>Eukaryota</taxon>
        <taxon>Metazoa</taxon>
        <taxon>Ecdysozoa</taxon>
        <taxon>Arthropoda</taxon>
        <taxon>Hexapoda</taxon>
        <taxon>Insecta</taxon>
        <taxon>Pterygota</taxon>
        <taxon>Neoptera</taxon>
        <taxon>Polyneoptera</taxon>
        <taxon>Phasmatodea</taxon>
        <taxon>Verophasmatodea</taxon>
        <taxon>Anareolatae</taxon>
        <taxon>Phasmatidae</taxon>
        <taxon>Eurycanthinae</taxon>
        <taxon>Dryococelus</taxon>
    </lineage>
</organism>